<keyword evidence="3" id="KW-1185">Reference proteome</keyword>
<sequence>MHPRIAQYLKSVYMLKTAPHSCCPSTVPKINCECVLGKRQNHPHLIHLGEVEPLQPGCVAIPKGTKELIFRLTNPDAEGMNPETRVENEVAIITLASAALKSFTPHVVPSVYAWGSAATKSSQGYILQELMMGTPKRQIFAQMAKMLKSLQDFQLPESIVEFGGVTFDETGSIVSTAMTSVGAGPWPSYESSFRGRLEVALKKADENPYIKGWHGNGVRERLNAFVDRGMPAQFQTLRSKEEKTIVHADFTTDNLLFDSTSGHITALLDYDFAWVSHPSYEFLRSFDGAGGQFRGWSDDEDSEQTALRKAKLHGFPSPLSQATKDGVKWDVVKAWEDELEKMEVKCPRTIEGIDKVADVDSILRTILPWRVSNSDILRLQSERVIMKCREESEIHLVKTLDRLGF</sequence>
<gene>
    <name evidence="2" type="ORF">K505DRAFT_343006</name>
</gene>
<dbReference type="InterPro" id="IPR051678">
    <property type="entry name" value="AGP_Transferase"/>
</dbReference>
<dbReference type="PANTHER" id="PTHR21310">
    <property type="entry name" value="AMINOGLYCOSIDE PHOSPHOTRANSFERASE-RELATED-RELATED"/>
    <property type="match status" value="1"/>
</dbReference>
<reference evidence="2" key="1">
    <citation type="journal article" date="2020" name="Stud. Mycol.">
        <title>101 Dothideomycetes genomes: a test case for predicting lifestyles and emergence of pathogens.</title>
        <authorList>
            <person name="Haridas S."/>
            <person name="Albert R."/>
            <person name="Binder M."/>
            <person name="Bloem J."/>
            <person name="Labutti K."/>
            <person name="Salamov A."/>
            <person name="Andreopoulos B."/>
            <person name="Baker S."/>
            <person name="Barry K."/>
            <person name="Bills G."/>
            <person name="Bluhm B."/>
            <person name="Cannon C."/>
            <person name="Castanera R."/>
            <person name="Culley D."/>
            <person name="Daum C."/>
            <person name="Ezra D."/>
            <person name="Gonzalez J."/>
            <person name="Henrissat B."/>
            <person name="Kuo A."/>
            <person name="Liang C."/>
            <person name="Lipzen A."/>
            <person name="Lutzoni F."/>
            <person name="Magnuson J."/>
            <person name="Mondo S."/>
            <person name="Nolan M."/>
            <person name="Ohm R."/>
            <person name="Pangilinan J."/>
            <person name="Park H.-J."/>
            <person name="Ramirez L."/>
            <person name="Alfaro M."/>
            <person name="Sun H."/>
            <person name="Tritt A."/>
            <person name="Yoshinaga Y."/>
            <person name="Zwiers L.-H."/>
            <person name="Turgeon B."/>
            <person name="Goodwin S."/>
            <person name="Spatafora J."/>
            <person name="Crous P."/>
            <person name="Grigoriev I."/>
        </authorList>
    </citation>
    <scope>NUCLEOTIDE SEQUENCE</scope>
    <source>
        <strain evidence="2">CBS 109.77</strain>
    </source>
</reference>
<accession>A0A6A6WTB5</accession>
<dbReference type="InterPro" id="IPR002575">
    <property type="entry name" value="Aminoglycoside_PTrfase"/>
</dbReference>
<dbReference type="EMBL" id="MU002328">
    <property type="protein sequence ID" value="KAF2787366.1"/>
    <property type="molecule type" value="Genomic_DNA"/>
</dbReference>
<dbReference type="SUPFAM" id="SSF56112">
    <property type="entry name" value="Protein kinase-like (PK-like)"/>
    <property type="match status" value="1"/>
</dbReference>
<dbReference type="Gene3D" id="3.90.1200.10">
    <property type="match status" value="1"/>
</dbReference>
<proteinExistence type="predicted"/>
<dbReference type="AlphaFoldDB" id="A0A6A6WTB5"/>
<dbReference type="Proteomes" id="UP000799757">
    <property type="component" value="Unassembled WGS sequence"/>
</dbReference>
<name>A0A6A6WTB5_9PLEO</name>
<dbReference type="Pfam" id="PF01636">
    <property type="entry name" value="APH"/>
    <property type="match status" value="1"/>
</dbReference>
<dbReference type="PANTHER" id="PTHR21310:SF15">
    <property type="entry name" value="AMINOGLYCOSIDE PHOSPHOTRANSFERASE DOMAIN-CONTAINING PROTEIN"/>
    <property type="match status" value="1"/>
</dbReference>
<evidence type="ECO:0000259" key="1">
    <source>
        <dbReference type="Pfam" id="PF01636"/>
    </source>
</evidence>
<dbReference type="InterPro" id="IPR011009">
    <property type="entry name" value="Kinase-like_dom_sf"/>
</dbReference>
<feature type="domain" description="Aminoglycoside phosphotransferase" evidence="1">
    <location>
        <begin position="66"/>
        <end position="286"/>
    </location>
</feature>
<evidence type="ECO:0000313" key="3">
    <source>
        <dbReference type="Proteomes" id="UP000799757"/>
    </source>
</evidence>
<evidence type="ECO:0000313" key="2">
    <source>
        <dbReference type="EMBL" id="KAF2787366.1"/>
    </source>
</evidence>
<organism evidence="2 3">
    <name type="scientific">Melanomma pulvis-pyrius CBS 109.77</name>
    <dbReference type="NCBI Taxonomy" id="1314802"/>
    <lineage>
        <taxon>Eukaryota</taxon>
        <taxon>Fungi</taxon>
        <taxon>Dikarya</taxon>
        <taxon>Ascomycota</taxon>
        <taxon>Pezizomycotina</taxon>
        <taxon>Dothideomycetes</taxon>
        <taxon>Pleosporomycetidae</taxon>
        <taxon>Pleosporales</taxon>
        <taxon>Melanommataceae</taxon>
        <taxon>Melanomma</taxon>
    </lineage>
</organism>
<protein>
    <recommendedName>
        <fullName evidence="1">Aminoglycoside phosphotransferase domain-containing protein</fullName>
    </recommendedName>
</protein>
<dbReference type="OrthoDB" id="2831558at2759"/>